<dbReference type="eggNOG" id="ENOG502QRNN">
    <property type="taxonomic scope" value="Eukaryota"/>
</dbReference>
<name>U4LEP3_PYROM</name>
<reference evidence="2 3" key="1">
    <citation type="journal article" date="2013" name="PLoS Genet.">
        <title>The genome and development-dependent transcriptomes of Pyronema confluens: a window into fungal evolution.</title>
        <authorList>
            <person name="Traeger S."/>
            <person name="Altegoer F."/>
            <person name="Freitag M."/>
            <person name="Gabaldon T."/>
            <person name="Kempken F."/>
            <person name="Kumar A."/>
            <person name="Marcet-Houben M."/>
            <person name="Poggeler S."/>
            <person name="Stajich J.E."/>
            <person name="Nowrousian M."/>
        </authorList>
    </citation>
    <scope>NUCLEOTIDE SEQUENCE [LARGE SCALE GENOMIC DNA]</scope>
    <source>
        <strain evidence="3">CBS 100304</strain>
        <tissue evidence="2">Vegetative mycelium</tissue>
    </source>
</reference>
<sequence>MPLPLLPRVQLLSRHFPRIQLRNMSTSTTIPVGTVHLTAPNGGLLSLPGITPASAKAASDCLTENHNAHHIFFNSDGFHNHISHYLLALYDLGASASLLTRSYHHEASYQRTLEAVPHPDIDPLDPQFLGLHSSYSSYLTFFRNEISTKGYEKVLEETFFSGTEKSEDMFVRLFAGFLHPFIHIGYGIEFKQPALIAEGLALASTSGGWMEAIFFAAEKKAKENGEEGKSMVELMAEIRNDAKLRDAPKFTDGNKIKAILERAPEELLRIVSQYKVKEDELELRMAENINAAALFTAASQRKDKEFRIDFFHMHAHNSSLFLPSFLSLPFMTPVHKSRLLSWKGRHDLALYASRRAPDLLIDDVRNYEPKIEAEETNPWLGLLDRAMRWTEDDGHLVKLVRAAMVGERICGVYEGKEWEERGFAMQGQMWVKMAQMAVDAMENPTADNGTIWIRSAGFEEAWQRFGPRRDYGAERKKEEVQRGLKEMEIRD</sequence>
<dbReference type="OrthoDB" id="10004862at2759"/>
<gene>
    <name evidence="2" type="ORF">PCON_09342</name>
</gene>
<accession>U4LEP3</accession>
<dbReference type="AlphaFoldDB" id="U4LEP3"/>
<dbReference type="STRING" id="1076935.U4LEP3"/>
<evidence type="ECO:0000313" key="2">
    <source>
        <dbReference type="EMBL" id="CCX09749.1"/>
    </source>
</evidence>
<evidence type="ECO:0000256" key="1">
    <source>
        <dbReference type="ARBA" id="ARBA00023002"/>
    </source>
</evidence>
<dbReference type="GO" id="GO:0016491">
    <property type="term" value="F:oxidoreductase activity"/>
    <property type="evidence" value="ECO:0007669"/>
    <property type="project" value="UniProtKB-KW"/>
</dbReference>
<organism evidence="2 3">
    <name type="scientific">Pyronema omphalodes (strain CBS 100304)</name>
    <name type="common">Pyronema confluens</name>
    <dbReference type="NCBI Taxonomy" id="1076935"/>
    <lineage>
        <taxon>Eukaryota</taxon>
        <taxon>Fungi</taxon>
        <taxon>Dikarya</taxon>
        <taxon>Ascomycota</taxon>
        <taxon>Pezizomycotina</taxon>
        <taxon>Pezizomycetes</taxon>
        <taxon>Pezizales</taxon>
        <taxon>Pyronemataceae</taxon>
        <taxon>Pyronema</taxon>
    </lineage>
</organism>
<evidence type="ECO:0000313" key="3">
    <source>
        <dbReference type="Proteomes" id="UP000018144"/>
    </source>
</evidence>
<dbReference type="InterPro" id="IPR025337">
    <property type="entry name" value="Questin_oxidase-like"/>
</dbReference>
<proteinExistence type="predicted"/>
<dbReference type="PANTHER" id="PTHR35870">
    <property type="entry name" value="PROTEIN, PUTATIVE (AFU_ORTHOLOGUE AFUA_5G03330)-RELATED"/>
    <property type="match status" value="1"/>
</dbReference>
<protein>
    <submittedName>
        <fullName evidence="2">Uncharacterized protein</fullName>
    </submittedName>
</protein>
<keyword evidence="1" id="KW-0560">Oxidoreductase</keyword>
<dbReference type="OMA" id="KFDFFYI"/>
<dbReference type="EMBL" id="HF935494">
    <property type="protein sequence ID" value="CCX09749.1"/>
    <property type="molecule type" value="Genomic_DNA"/>
</dbReference>
<keyword evidence="3" id="KW-1185">Reference proteome</keyword>
<dbReference type="Proteomes" id="UP000018144">
    <property type="component" value="Unassembled WGS sequence"/>
</dbReference>
<dbReference type="Pfam" id="PF14027">
    <property type="entry name" value="Questin_oxidase"/>
    <property type="match status" value="1"/>
</dbReference>
<dbReference type="PANTHER" id="PTHR35870:SF1">
    <property type="entry name" value="PROTEIN, PUTATIVE (AFU_ORTHOLOGUE AFUA_5G03330)-RELATED"/>
    <property type="match status" value="1"/>
</dbReference>